<gene>
    <name evidence="1" type="ORF">LCGC14_2653550</name>
</gene>
<sequence length="158" mass="17468">MKARSGCKYAAYHEAGHAVLCHYLGRLAWVCMLVDQDPKRPPSYGGTLETRRDRCITDYGGVVAQAKYQRKGIEAALRTARESDDIRFINKEACEESSACLGRTADDIKAGWLARAREMVRQHWPAGEALAAALLARKKLNAYQVTEIIAKVTATAGR</sequence>
<proteinExistence type="predicted"/>
<dbReference type="GO" id="GO:0006508">
    <property type="term" value="P:proteolysis"/>
    <property type="evidence" value="ECO:0007669"/>
    <property type="project" value="InterPro"/>
</dbReference>
<dbReference type="GO" id="GO:0005524">
    <property type="term" value="F:ATP binding"/>
    <property type="evidence" value="ECO:0007669"/>
    <property type="project" value="InterPro"/>
</dbReference>
<dbReference type="Gene3D" id="1.20.58.760">
    <property type="entry name" value="Peptidase M41"/>
    <property type="match status" value="1"/>
</dbReference>
<evidence type="ECO:0000313" key="1">
    <source>
        <dbReference type="EMBL" id="KKK97357.1"/>
    </source>
</evidence>
<dbReference type="InterPro" id="IPR037219">
    <property type="entry name" value="Peptidase_M41-like"/>
</dbReference>
<comment type="caution">
    <text evidence="1">The sequence shown here is derived from an EMBL/GenBank/DDBJ whole genome shotgun (WGS) entry which is preliminary data.</text>
</comment>
<dbReference type="GO" id="GO:0004222">
    <property type="term" value="F:metalloendopeptidase activity"/>
    <property type="evidence" value="ECO:0007669"/>
    <property type="project" value="InterPro"/>
</dbReference>
<evidence type="ECO:0008006" key="2">
    <source>
        <dbReference type="Google" id="ProtNLM"/>
    </source>
</evidence>
<name>A0A0F8ZU64_9ZZZZ</name>
<reference evidence="1" key="1">
    <citation type="journal article" date="2015" name="Nature">
        <title>Complex archaea that bridge the gap between prokaryotes and eukaryotes.</title>
        <authorList>
            <person name="Spang A."/>
            <person name="Saw J.H."/>
            <person name="Jorgensen S.L."/>
            <person name="Zaremba-Niedzwiedzka K."/>
            <person name="Martijn J."/>
            <person name="Lind A.E."/>
            <person name="van Eijk R."/>
            <person name="Schleper C."/>
            <person name="Guy L."/>
            <person name="Ettema T.J."/>
        </authorList>
    </citation>
    <scope>NUCLEOTIDE SEQUENCE</scope>
</reference>
<dbReference type="AlphaFoldDB" id="A0A0F8ZU64"/>
<organism evidence="1">
    <name type="scientific">marine sediment metagenome</name>
    <dbReference type="NCBI Taxonomy" id="412755"/>
    <lineage>
        <taxon>unclassified sequences</taxon>
        <taxon>metagenomes</taxon>
        <taxon>ecological metagenomes</taxon>
    </lineage>
</organism>
<protein>
    <recommendedName>
        <fullName evidence="2">Peptidase M41 domain-containing protein</fullName>
    </recommendedName>
</protein>
<dbReference type="SUPFAM" id="SSF140990">
    <property type="entry name" value="FtsH protease domain-like"/>
    <property type="match status" value="1"/>
</dbReference>
<dbReference type="EMBL" id="LAZR01046087">
    <property type="protein sequence ID" value="KKK97357.1"/>
    <property type="molecule type" value="Genomic_DNA"/>
</dbReference>
<dbReference type="GO" id="GO:0004176">
    <property type="term" value="F:ATP-dependent peptidase activity"/>
    <property type="evidence" value="ECO:0007669"/>
    <property type="project" value="InterPro"/>
</dbReference>
<accession>A0A0F8ZU64</accession>